<accession>A0A369W8T4</accession>
<comment type="caution">
    <text evidence="7">The sequence shown here is derived from an EMBL/GenBank/DDBJ whole genome shotgun (WGS) entry which is preliminary data.</text>
</comment>
<dbReference type="Proteomes" id="UP000253759">
    <property type="component" value="Unassembled WGS sequence"/>
</dbReference>
<sequence>MVRYGFTAPEPCGDGTRAAQMSGEGEALGSGLLSDAADTLGLAPCAVGGFRLTHPDRVVRGRAFTLRQVLINEVPEESARQGEVAEQHLSPGDVLIISAPSGAGIATWGEGHALRALGSGAAGVVIDGAIRDVAALAALRLPVLFRGATPLRSKGRLVTAEIGGTITIGTVAINPGDFVCFDADGLVAIASADEPAVRAKAMEIHAWELERNSRLHQRIAPL</sequence>
<keyword evidence="5" id="KW-0479">Metal-binding</keyword>
<dbReference type="GO" id="GO:0008948">
    <property type="term" value="F:oxaloacetate decarboxylase activity"/>
    <property type="evidence" value="ECO:0007669"/>
    <property type="project" value="TreeGrafter"/>
</dbReference>
<comment type="cofactor">
    <cofactor evidence="5">
        <name>Mg(2+)</name>
        <dbReference type="ChEBI" id="CHEBI:18420"/>
    </cofactor>
</comment>
<evidence type="ECO:0000313" key="7">
    <source>
        <dbReference type="EMBL" id="RDE09672.1"/>
    </source>
</evidence>
<evidence type="ECO:0000256" key="3">
    <source>
        <dbReference type="ARBA" id="ARBA00029596"/>
    </source>
</evidence>
<dbReference type="SUPFAM" id="SSF89562">
    <property type="entry name" value="RraA-like"/>
    <property type="match status" value="1"/>
</dbReference>
<feature type="region of interest" description="Disordered" evidence="6">
    <location>
        <begin position="1"/>
        <end position="23"/>
    </location>
</feature>
<name>A0A369W8T4_9HYPH</name>
<evidence type="ECO:0000256" key="2">
    <source>
        <dbReference type="ARBA" id="ARBA00016549"/>
    </source>
</evidence>
<dbReference type="EMBL" id="QQNH01000005">
    <property type="protein sequence ID" value="RDE09672.1"/>
    <property type="molecule type" value="Genomic_DNA"/>
</dbReference>
<evidence type="ECO:0000256" key="4">
    <source>
        <dbReference type="ARBA" id="ARBA00030169"/>
    </source>
</evidence>
<evidence type="ECO:0000256" key="5">
    <source>
        <dbReference type="PIRSR" id="PIRSR605493-1"/>
    </source>
</evidence>
<organism evidence="7 8">
    <name type="scientific">Pelagibacterium lacus</name>
    <dbReference type="NCBI Taxonomy" id="2282655"/>
    <lineage>
        <taxon>Bacteria</taxon>
        <taxon>Pseudomonadati</taxon>
        <taxon>Pseudomonadota</taxon>
        <taxon>Alphaproteobacteria</taxon>
        <taxon>Hyphomicrobiales</taxon>
        <taxon>Devosiaceae</taxon>
        <taxon>Pelagibacterium</taxon>
    </lineage>
</organism>
<dbReference type="InterPro" id="IPR005493">
    <property type="entry name" value="RraA/RraA-like"/>
</dbReference>
<gene>
    <name evidence="7" type="ORF">DVH29_05815</name>
</gene>
<evidence type="ECO:0000256" key="6">
    <source>
        <dbReference type="SAM" id="MobiDB-lite"/>
    </source>
</evidence>
<protein>
    <recommendedName>
        <fullName evidence="2">Putative 4-hydroxy-4-methyl-2-oxoglutarate aldolase</fullName>
    </recommendedName>
    <alternativeName>
        <fullName evidence="3">Regulator of ribonuclease activity homolog</fullName>
    </alternativeName>
    <alternativeName>
        <fullName evidence="4">RraA-like protein</fullName>
    </alternativeName>
</protein>
<feature type="binding site" evidence="5">
    <location>
        <position position="131"/>
    </location>
    <ligand>
        <name>substrate</name>
    </ligand>
</feature>
<keyword evidence="5" id="KW-0460">Magnesium</keyword>
<proteinExistence type="predicted"/>
<dbReference type="Pfam" id="PF03737">
    <property type="entry name" value="RraA-like"/>
    <property type="match status" value="1"/>
</dbReference>
<comment type="cofactor">
    <cofactor evidence="1">
        <name>a divalent metal cation</name>
        <dbReference type="ChEBI" id="CHEBI:60240"/>
    </cofactor>
</comment>
<dbReference type="Gene3D" id="3.50.30.40">
    <property type="entry name" value="Ribonuclease E inhibitor RraA/RraA-like"/>
    <property type="match status" value="1"/>
</dbReference>
<dbReference type="GO" id="GO:0047443">
    <property type="term" value="F:4-hydroxy-4-methyl-2-oxoglutarate aldolase activity"/>
    <property type="evidence" value="ECO:0007669"/>
    <property type="project" value="TreeGrafter"/>
</dbReference>
<evidence type="ECO:0000313" key="8">
    <source>
        <dbReference type="Proteomes" id="UP000253759"/>
    </source>
</evidence>
<dbReference type="PANTHER" id="PTHR33254">
    <property type="entry name" value="4-HYDROXY-4-METHYL-2-OXOGLUTARATE ALDOLASE 3-RELATED"/>
    <property type="match status" value="1"/>
</dbReference>
<dbReference type="AlphaFoldDB" id="A0A369W8T4"/>
<dbReference type="GO" id="GO:0046872">
    <property type="term" value="F:metal ion binding"/>
    <property type="evidence" value="ECO:0007669"/>
    <property type="project" value="UniProtKB-KW"/>
</dbReference>
<dbReference type="CDD" id="cd16841">
    <property type="entry name" value="RraA_family"/>
    <property type="match status" value="1"/>
</dbReference>
<dbReference type="PANTHER" id="PTHR33254:SF4">
    <property type="entry name" value="4-HYDROXY-4-METHYL-2-OXOGLUTARATE ALDOLASE 3-RELATED"/>
    <property type="match status" value="1"/>
</dbReference>
<feature type="binding site" evidence="5">
    <location>
        <position position="132"/>
    </location>
    <ligand>
        <name>Mg(2+)</name>
        <dbReference type="ChEBI" id="CHEBI:18420"/>
    </ligand>
</feature>
<reference evidence="8" key="1">
    <citation type="submission" date="2018-07" db="EMBL/GenBank/DDBJ databases">
        <authorList>
            <person name="Liu B.-T."/>
            <person name="Du Z."/>
        </authorList>
    </citation>
    <scope>NUCLEOTIDE SEQUENCE [LARGE SCALE GENOMIC DNA]</scope>
    <source>
        <strain evidence="8">XYN52</strain>
    </source>
</reference>
<evidence type="ECO:0000256" key="1">
    <source>
        <dbReference type="ARBA" id="ARBA00001968"/>
    </source>
</evidence>
<keyword evidence="8" id="KW-1185">Reference proteome</keyword>
<dbReference type="InterPro" id="IPR036704">
    <property type="entry name" value="RraA/RraA-like_sf"/>
</dbReference>